<keyword evidence="2" id="KW-0472">Membrane</keyword>
<feature type="transmembrane region" description="Helical" evidence="2">
    <location>
        <begin position="17"/>
        <end position="39"/>
    </location>
</feature>
<proteinExistence type="predicted"/>
<dbReference type="RefSeq" id="WP_184576789.1">
    <property type="nucleotide sequence ID" value="NZ_JACHJT010000001.1"/>
</dbReference>
<accession>A0A7W7RFT1</accession>
<reference evidence="3 4" key="1">
    <citation type="submission" date="2020-08" db="EMBL/GenBank/DDBJ databases">
        <title>Sequencing the genomes of 1000 actinobacteria strains.</title>
        <authorList>
            <person name="Klenk H.-P."/>
        </authorList>
    </citation>
    <scope>NUCLEOTIDE SEQUENCE [LARGE SCALE GENOMIC DNA]</scope>
    <source>
        <strain evidence="3 4">DSM 102030</strain>
    </source>
</reference>
<evidence type="ECO:0000256" key="2">
    <source>
        <dbReference type="SAM" id="Phobius"/>
    </source>
</evidence>
<feature type="region of interest" description="Disordered" evidence="1">
    <location>
        <begin position="197"/>
        <end position="224"/>
    </location>
</feature>
<name>A0A7W7RFT1_9ACTN</name>
<organism evidence="3 4">
    <name type="scientific">Lipingzhangella halophila</name>
    <dbReference type="NCBI Taxonomy" id="1783352"/>
    <lineage>
        <taxon>Bacteria</taxon>
        <taxon>Bacillati</taxon>
        <taxon>Actinomycetota</taxon>
        <taxon>Actinomycetes</taxon>
        <taxon>Streptosporangiales</taxon>
        <taxon>Nocardiopsidaceae</taxon>
        <taxon>Lipingzhangella</taxon>
    </lineage>
</organism>
<evidence type="ECO:0000313" key="4">
    <source>
        <dbReference type="Proteomes" id="UP000523007"/>
    </source>
</evidence>
<sequence>MAVPPAPDPAVLRPRKLWFWVGGLTIVLGIVGGITGFVLGVASVASNITTAAEFSAGGKATFEAEQANTDSDFWKLFANQDIPFSDVERDCEVTGPDGQVALSQPDYGRNSTVDGETRILISQLDITEPGEYTIECDANTYAYFTVGYGPHAASATLGIVGSIAALFLVPLLGVIAGLTMIVVTAVRRSHHRTRLQAASGYGPGQYGPGQYGPPDSYRAPPGKT</sequence>
<keyword evidence="2" id="KW-1133">Transmembrane helix</keyword>
<dbReference type="EMBL" id="JACHJT010000001">
    <property type="protein sequence ID" value="MBB4931102.1"/>
    <property type="molecule type" value="Genomic_DNA"/>
</dbReference>
<dbReference type="AlphaFoldDB" id="A0A7W7RFT1"/>
<keyword evidence="2" id="KW-0812">Transmembrane</keyword>
<dbReference type="Proteomes" id="UP000523007">
    <property type="component" value="Unassembled WGS sequence"/>
</dbReference>
<comment type="caution">
    <text evidence="3">The sequence shown here is derived from an EMBL/GenBank/DDBJ whole genome shotgun (WGS) entry which is preliminary data.</text>
</comment>
<evidence type="ECO:0000256" key="1">
    <source>
        <dbReference type="SAM" id="MobiDB-lite"/>
    </source>
</evidence>
<feature type="compositionally biased region" description="Gly residues" evidence="1">
    <location>
        <begin position="201"/>
        <end position="210"/>
    </location>
</feature>
<evidence type="ECO:0000313" key="3">
    <source>
        <dbReference type="EMBL" id="MBB4931102.1"/>
    </source>
</evidence>
<gene>
    <name evidence="3" type="ORF">F4561_001922</name>
</gene>
<keyword evidence="4" id="KW-1185">Reference proteome</keyword>
<feature type="transmembrane region" description="Helical" evidence="2">
    <location>
        <begin position="159"/>
        <end position="186"/>
    </location>
</feature>
<protein>
    <submittedName>
        <fullName evidence="3">Uncharacterized protein</fullName>
    </submittedName>
</protein>